<dbReference type="Proteomes" id="UP000184474">
    <property type="component" value="Unassembled WGS sequence"/>
</dbReference>
<evidence type="ECO:0000259" key="3">
    <source>
        <dbReference type="Pfam" id="PF16315"/>
    </source>
</evidence>
<feature type="domain" description="DUF4955" evidence="3">
    <location>
        <begin position="368"/>
        <end position="503"/>
    </location>
</feature>
<dbReference type="RefSeq" id="WP_073122328.1">
    <property type="nucleotide sequence ID" value="NZ_FRAA01000003.1"/>
</dbReference>
<dbReference type="Gene3D" id="2.160.20.10">
    <property type="entry name" value="Single-stranded right-handed beta-helix, Pectin lyase-like"/>
    <property type="match status" value="1"/>
</dbReference>
<sequence>MKRLILLCVATWCVLSVQAQVAPIWENYLSDRAAGITPELYDYSYAGYHFSEKEIPDVSAWTQFDVTDYGADGTDEDYDDESIQAAIDAAQLHDGPAVVYFPSGRFIVSPDNDVNQFLRITRDSIVLKGSGSGDGGTEIFMDQMRVKNGHWQFRFEPSDIQATFLTVLDAPASRGDRSVVVADASSLEPGMAIYLSHKSEAFARAHFDPLELSDDWTRLFGVIGGMTLQEPHLIASISGNRVTFQNPLQIDLPTLEEDYQVRSLPVIKEVGIEGILFVSDWENYEEEFVHHKDDIHDYAWNAIQFNNTQNGWLRNCEFRSWNQVVDVRQSIGVTIENVTISGKKGHASFLTRRGYGLLVKDCVDEASQHHGPGTGYSGVNTVYLRCQMQTDQSFDSHSGQPYATLVDNVTGGVFNKNGGPHESYPHHARGLTFWNFKHNASGNIGYDFWSLSRNGNTYADPYFVGFQPNTDVNLTDTGLNQLEGQQVEPASLFDAQLQLRLEEQATLPQVYFVSPGHGDHLDIGSDQVVTVTAEDPDGSISAVRLFVNGVALRTIDTAPYVWGEDEALDPALFDLDAGALELKVEAEDDDGNIVTETIDVSVGYVPEVQIVKPDSDEIIGLGTPVVVEASASDEDGTVESVTLYLDGEMVSSLTTAPYVWSEIDALDQLDAGQYMLRVEALDNDGLTFSVEQQLVINALPEVSFVTPAADAVLPVGSSVQVEINATDTDGTIARVDLYLDGTFYREEINPPFIWGERIDLDPELFGMAAGVYELMAVATDDIGSTSSATISVAVEAEVLSAKSDLDAVLVYPNPVTDLLTLDTSTTIQQVKMMDATGRLQTLIISDATTSRHLAIDTKQLDRGVYFLQVKTATDQQVVKVIKQ</sequence>
<reference evidence="6" key="1">
    <citation type="submission" date="2016-11" db="EMBL/GenBank/DDBJ databases">
        <authorList>
            <person name="Varghese N."/>
            <person name="Submissions S."/>
        </authorList>
    </citation>
    <scope>NUCLEOTIDE SEQUENCE [LARGE SCALE GENOMIC DNA]</scope>
    <source>
        <strain evidence="6">DSM 26134</strain>
    </source>
</reference>
<feature type="domain" description="Rhamnogalacturonase A/B/Epimerase-like pectate lyase" evidence="2">
    <location>
        <begin position="64"/>
        <end position="132"/>
    </location>
</feature>
<evidence type="ECO:0000313" key="6">
    <source>
        <dbReference type="Proteomes" id="UP000184474"/>
    </source>
</evidence>
<feature type="chain" id="PRO_5012680607" evidence="1">
    <location>
        <begin position="20"/>
        <end position="883"/>
    </location>
</feature>
<keyword evidence="6" id="KW-1185">Reference proteome</keyword>
<name>A0A1M6QCX5_REIAG</name>
<dbReference type="InterPro" id="IPR026444">
    <property type="entry name" value="Secre_tail"/>
</dbReference>
<keyword evidence="1" id="KW-0732">Signal</keyword>
<organism evidence="5 6">
    <name type="scientific">Reichenbachiella agariperforans</name>
    <dbReference type="NCBI Taxonomy" id="156994"/>
    <lineage>
        <taxon>Bacteria</taxon>
        <taxon>Pseudomonadati</taxon>
        <taxon>Bacteroidota</taxon>
        <taxon>Cytophagia</taxon>
        <taxon>Cytophagales</taxon>
        <taxon>Reichenbachiellaceae</taxon>
        <taxon>Reichenbachiella</taxon>
    </lineage>
</organism>
<evidence type="ECO:0000313" key="5">
    <source>
        <dbReference type="EMBL" id="SHK18102.1"/>
    </source>
</evidence>
<gene>
    <name evidence="5" type="ORF">SAMN04488028_103276</name>
</gene>
<feature type="domain" description="Secretion system C-terminal sorting" evidence="4">
    <location>
        <begin position="810"/>
        <end position="881"/>
    </location>
</feature>
<dbReference type="InterPro" id="IPR011050">
    <property type="entry name" value="Pectin_lyase_fold/virulence"/>
</dbReference>
<dbReference type="Pfam" id="PF16315">
    <property type="entry name" value="DUF4955"/>
    <property type="match status" value="1"/>
</dbReference>
<evidence type="ECO:0000256" key="1">
    <source>
        <dbReference type="SAM" id="SignalP"/>
    </source>
</evidence>
<evidence type="ECO:0000259" key="4">
    <source>
        <dbReference type="Pfam" id="PF18962"/>
    </source>
</evidence>
<dbReference type="InterPro" id="IPR013783">
    <property type="entry name" value="Ig-like_fold"/>
</dbReference>
<dbReference type="EMBL" id="FRAA01000003">
    <property type="protein sequence ID" value="SHK18102.1"/>
    <property type="molecule type" value="Genomic_DNA"/>
</dbReference>
<dbReference type="Pfam" id="PF17957">
    <property type="entry name" value="Big_7"/>
    <property type="match status" value="3"/>
</dbReference>
<protein>
    <submittedName>
        <fullName evidence="5">Por secretion system C-terminal sorting domain-containing protein</fullName>
    </submittedName>
</protein>
<dbReference type="NCBIfam" id="TIGR04183">
    <property type="entry name" value="Por_Secre_tail"/>
    <property type="match status" value="1"/>
</dbReference>
<dbReference type="STRING" id="156994.SAMN04488028_103276"/>
<evidence type="ECO:0000259" key="2">
    <source>
        <dbReference type="Pfam" id="PF12708"/>
    </source>
</evidence>
<dbReference type="SUPFAM" id="SSF51126">
    <property type="entry name" value="Pectin lyase-like"/>
    <property type="match status" value="1"/>
</dbReference>
<dbReference type="InterPro" id="IPR032532">
    <property type="entry name" value="DUF4955"/>
</dbReference>
<dbReference type="AlphaFoldDB" id="A0A1M6QCX5"/>
<proteinExistence type="predicted"/>
<accession>A0A1M6QCX5</accession>
<dbReference type="InterPro" id="IPR012334">
    <property type="entry name" value="Pectin_lyas_fold"/>
</dbReference>
<dbReference type="InterPro" id="IPR024535">
    <property type="entry name" value="RHGA/B-epi-like_pectate_lyase"/>
</dbReference>
<dbReference type="Pfam" id="PF12708">
    <property type="entry name" value="Pect-lyase_RHGA_epim"/>
    <property type="match status" value="1"/>
</dbReference>
<dbReference type="Pfam" id="PF18962">
    <property type="entry name" value="Por_Secre_tail"/>
    <property type="match status" value="1"/>
</dbReference>
<dbReference type="Gene3D" id="2.60.40.10">
    <property type="entry name" value="Immunoglobulins"/>
    <property type="match status" value="3"/>
</dbReference>
<feature type="signal peptide" evidence="1">
    <location>
        <begin position="1"/>
        <end position="19"/>
    </location>
</feature>